<organism evidence="2 3">
    <name type="scientific">Thiothrix eikelboomii</name>
    <dbReference type="NCBI Taxonomy" id="92487"/>
    <lineage>
        <taxon>Bacteria</taxon>
        <taxon>Pseudomonadati</taxon>
        <taxon>Pseudomonadota</taxon>
        <taxon>Gammaproteobacteria</taxon>
        <taxon>Thiotrichales</taxon>
        <taxon>Thiotrichaceae</taxon>
        <taxon>Thiothrix</taxon>
    </lineage>
</organism>
<protein>
    <recommendedName>
        <fullName evidence="4">DUF2569 domain-containing protein</fullName>
    </recommendedName>
</protein>
<reference evidence="3" key="1">
    <citation type="submission" date="2017-02" db="EMBL/GenBank/DDBJ databases">
        <authorList>
            <person name="Varghese N."/>
            <person name="Submissions S."/>
        </authorList>
    </citation>
    <scope>NUCLEOTIDE SEQUENCE [LARGE SCALE GENOMIC DNA]</scope>
    <source>
        <strain evidence="3">ATCC 49788</strain>
    </source>
</reference>
<feature type="transmembrane region" description="Helical" evidence="1">
    <location>
        <begin position="26"/>
        <end position="49"/>
    </location>
</feature>
<evidence type="ECO:0000256" key="1">
    <source>
        <dbReference type="SAM" id="Phobius"/>
    </source>
</evidence>
<evidence type="ECO:0000313" key="3">
    <source>
        <dbReference type="Proteomes" id="UP000190460"/>
    </source>
</evidence>
<keyword evidence="1" id="KW-1133">Transmembrane helix</keyword>
<accession>A0A1T4WGF0</accession>
<dbReference type="STRING" id="92487.SAMN02745130_01657"/>
<dbReference type="Proteomes" id="UP000190460">
    <property type="component" value="Unassembled WGS sequence"/>
</dbReference>
<feature type="transmembrane region" description="Helical" evidence="1">
    <location>
        <begin position="131"/>
        <end position="149"/>
    </location>
</feature>
<name>A0A1T4WGF0_9GAMM</name>
<keyword evidence="1" id="KW-0472">Membrane</keyword>
<dbReference type="AlphaFoldDB" id="A0A1T4WGF0"/>
<keyword evidence="3" id="KW-1185">Reference proteome</keyword>
<keyword evidence="1" id="KW-0812">Transmembrane</keyword>
<evidence type="ECO:0008006" key="4">
    <source>
        <dbReference type="Google" id="ProtNLM"/>
    </source>
</evidence>
<dbReference type="OrthoDB" id="6283866at2"/>
<feature type="transmembrane region" description="Helical" evidence="1">
    <location>
        <begin position="99"/>
        <end position="119"/>
    </location>
</feature>
<dbReference type="RefSeq" id="WP_078922118.1">
    <property type="nucleotide sequence ID" value="NZ_FUYB01000005.1"/>
</dbReference>
<dbReference type="EMBL" id="FUYB01000005">
    <property type="protein sequence ID" value="SKA76277.1"/>
    <property type="molecule type" value="Genomic_DNA"/>
</dbReference>
<gene>
    <name evidence="2" type="ORF">SAMN02745130_01657</name>
</gene>
<sequence>MNPYKAPNSKIEDLNYQAVPKALKPLYWLIGLAAACSFLSMTIGVIFILQDMSAELYWFAWYGQLVFLIMIVSIYGLVFVFYYFLIYRPLQQRKRSTSQWWFTAVFILSVLWLGVYFLPSEDATESTWLENSLGFLELGFLIVAAWLARRPAALQYLVK</sequence>
<evidence type="ECO:0000313" key="2">
    <source>
        <dbReference type="EMBL" id="SKA76277.1"/>
    </source>
</evidence>
<feature type="transmembrane region" description="Helical" evidence="1">
    <location>
        <begin position="61"/>
        <end position="87"/>
    </location>
</feature>
<proteinExistence type="predicted"/>